<proteinExistence type="predicted"/>
<dbReference type="InParanoid" id="F0ZHK1"/>
<accession>F0ZHK1</accession>
<evidence type="ECO:0000313" key="1">
    <source>
        <dbReference type="EMBL" id="EGC36596.1"/>
    </source>
</evidence>
<protein>
    <submittedName>
        <fullName evidence="1">Uncharacterized protein</fullName>
    </submittedName>
</protein>
<dbReference type="eggNOG" id="ENOG502RCK0">
    <property type="taxonomic scope" value="Eukaryota"/>
</dbReference>
<dbReference type="AlphaFoldDB" id="F0ZHK1"/>
<organism evidence="1 2">
    <name type="scientific">Dictyostelium purpureum</name>
    <name type="common">Slime mold</name>
    <dbReference type="NCBI Taxonomy" id="5786"/>
    <lineage>
        <taxon>Eukaryota</taxon>
        <taxon>Amoebozoa</taxon>
        <taxon>Evosea</taxon>
        <taxon>Eumycetozoa</taxon>
        <taxon>Dictyostelia</taxon>
        <taxon>Dictyosteliales</taxon>
        <taxon>Dictyosteliaceae</taxon>
        <taxon>Dictyostelium</taxon>
    </lineage>
</organism>
<dbReference type="OrthoDB" id="17429at2759"/>
<dbReference type="EMBL" id="GL871022">
    <property type="protein sequence ID" value="EGC36596.1"/>
    <property type="molecule type" value="Genomic_DNA"/>
</dbReference>
<dbReference type="RefSeq" id="XP_003286900.1">
    <property type="nucleotide sequence ID" value="XM_003286852.1"/>
</dbReference>
<name>F0ZHK1_DICPU</name>
<dbReference type="KEGG" id="dpp:DICPUDRAFT_77771"/>
<dbReference type="Proteomes" id="UP000001064">
    <property type="component" value="Unassembled WGS sequence"/>
</dbReference>
<sequence>MCCSTPGDNKYYLTDFCGSQSACGPIPSCSSSSYFTADAQRFGCGKYLTICTDSRKCVKAKVIDSGPAWWVEQKANRPIIDASPSACRDLFGHKSCGWSDHLSITATIARANDGRPLNGTFTLSEEEYIQLFIDHDEALMQCEKENECNGAGL</sequence>
<evidence type="ECO:0000313" key="2">
    <source>
        <dbReference type="Proteomes" id="UP000001064"/>
    </source>
</evidence>
<dbReference type="GeneID" id="10500316"/>
<dbReference type="OMA" id="FGCGKYL"/>
<gene>
    <name evidence="1" type="ORF">DICPUDRAFT_77771</name>
</gene>
<dbReference type="VEuPathDB" id="AmoebaDB:DICPUDRAFT_77771"/>
<reference evidence="2" key="1">
    <citation type="journal article" date="2011" name="Genome Biol.">
        <title>Comparative genomics of the social amoebae Dictyostelium discoideum and Dictyostelium purpureum.</title>
        <authorList>
            <consortium name="US DOE Joint Genome Institute (JGI-PGF)"/>
            <person name="Sucgang R."/>
            <person name="Kuo A."/>
            <person name="Tian X."/>
            <person name="Salerno W."/>
            <person name="Parikh A."/>
            <person name="Feasley C.L."/>
            <person name="Dalin E."/>
            <person name="Tu H."/>
            <person name="Huang E."/>
            <person name="Barry K."/>
            <person name="Lindquist E."/>
            <person name="Shapiro H."/>
            <person name="Bruce D."/>
            <person name="Schmutz J."/>
            <person name="Salamov A."/>
            <person name="Fey P."/>
            <person name="Gaudet P."/>
            <person name="Anjard C."/>
            <person name="Babu M.M."/>
            <person name="Basu S."/>
            <person name="Bushmanova Y."/>
            <person name="van der Wel H."/>
            <person name="Katoh-Kurasawa M."/>
            <person name="Dinh C."/>
            <person name="Coutinho P.M."/>
            <person name="Saito T."/>
            <person name="Elias M."/>
            <person name="Schaap P."/>
            <person name="Kay R.R."/>
            <person name="Henrissat B."/>
            <person name="Eichinger L."/>
            <person name="Rivero F."/>
            <person name="Putnam N.H."/>
            <person name="West C.M."/>
            <person name="Loomis W.F."/>
            <person name="Chisholm R.L."/>
            <person name="Shaulsky G."/>
            <person name="Strassmann J.E."/>
            <person name="Queller D.C."/>
            <person name="Kuspa A."/>
            <person name="Grigoriev I.V."/>
        </authorList>
    </citation>
    <scope>NUCLEOTIDE SEQUENCE [LARGE SCALE GENOMIC DNA]</scope>
    <source>
        <strain evidence="2">QSDP1</strain>
    </source>
</reference>
<keyword evidence="2" id="KW-1185">Reference proteome</keyword>